<keyword evidence="4" id="KW-1185">Reference proteome</keyword>
<evidence type="ECO:0000313" key="3">
    <source>
        <dbReference type="EMBL" id="TDH72504.1"/>
    </source>
</evidence>
<proteinExistence type="predicted"/>
<accession>A0A976NYD1</accession>
<reference evidence="3 4" key="1">
    <citation type="journal article" date="2021" name="Genome Biol.">
        <title>AFLAP: assembly-free linkage analysis pipeline using k-mers from genome sequencing data.</title>
        <authorList>
            <person name="Fletcher K."/>
            <person name="Zhang L."/>
            <person name="Gil J."/>
            <person name="Han R."/>
            <person name="Cavanaugh K."/>
            <person name="Michelmore R."/>
        </authorList>
    </citation>
    <scope>NUCLEOTIDE SEQUENCE [LARGE SCALE GENOMIC DNA]</scope>
    <source>
        <strain evidence="3 4">SF5</strain>
    </source>
</reference>
<dbReference type="Proteomes" id="UP000294530">
    <property type="component" value="Unassembled WGS sequence"/>
</dbReference>
<gene>
    <name evidence="3" type="ORF">CCR75_001247</name>
</gene>
<evidence type="ECO:0000256" key="2">
    <source>
        <dbReference type="SAM" id="Phobius"/>
    </source>
</evidence>
<dbReference type="RefSeq" id="XP_067822003.1">
    <property type="nucleotide sequence ID" value="XM_067959351.1"/>
</dbReference>
<keyword evidence="2" id="KW-1133">Transmembrane helix</keyword>
<evidence type="ECO:0000256" key="1">
    <source>
        <dbReference type="SAM" id="MobiDB-lite"/>
    </source>
</evidence>
<keyword evidence="2" id="KW-0472">Membrane</keyword>
<dbReference type="GeneID" id="94345022"/>
<protein>
    <submittedName>
        <fullName evidence="3">Uncharacterized protein</fullName>
    </submittedName>
</protein>
<dbReference type="AlphaFoldDB" id="A0A976NYD1"/>
<feature type="transmembrane region" description="Helical" evidence="2">
    <location>
        <begin position="189"/>
        <end position="216"/>
    </location>
</feature>
<feature type="compositionally biased region" description="Polar residues" evidence="1">
    <location>
        <begin position="77"/>
        <end position="96"/>
    </location>
</feature>
<comment type="caution">
    <text evidence="3">The sequence shown here is derived from an EMBL/GenBank/DDBJ whole genome shotgun (WGS) entry which is preliminary data.</text>
</comment>
<dbReference type="KEGG" id="blac:94345022"/>
<keyword evidence="2" id="KW-0812">Transmembrane</keyword>
<name>A0A976NYD1_BRELC</name>
<dbReference type="OrthoDB" id="166798at2759"/>
<feature type="transmembrane region" description="Helical" evidence="2">
    <location>
        <begin position="136"/>
        <end position="169"/>
    </location>
</feature>
<feature type="region of interest" description="Disordered" evidence="1">
    <location>
        <begin position="73"/>
        <end position="96"/>
    </location>
</feature>
<evidence type="ECO:0000313" key="4">
    <source>
        <dbReference type="Proteomes" id="UP000294530"/>
    </source>
</evidence>
<organism evidence="3 4">
    <name type="scientific">Bremia lactucae</name>
    <name type="common">Lettuce downy mildew</name>
    <dbReference type="NCBI Taxonomy" id="4779"/>
    <lineage>
        <taxon>Eukaryota</taxon>
        <taxon>Sar</taxon>
        <taxon>Stramenopiles</taxon>
        <taxon>Oomycota</taxon>
        <taxon>Peronosporomycetes</taxon>
        <taxon>Peronosporales</taxon>
        <taxon>Peronosporaceae</taxon>
        <taxon>Bremia</taxon>
    </lineage>
</organism>
<dbReference type="EMBL" id="SHOA02000012">
    <property type="protein sequence ID" value="TDH72504.1"/>
    <property type="molecule type" value="Genomic_DNA"/>
</dbReference>
<sequence length="283" mass="30894">MNPKDTEGQEQAANLPYAASAQVPHSATTTMAASLNTQEDERFINVPYAAAQATPSASEKQASTLPPIAMAQPLGKNMQNQPHSQSGSNIPPRNYQNGLGGANLSHHLVTVVPIASSGDDAEDDNMRFKYLQKNRWMAILMMTYYAMTFLILQPIFLGVMGLLTAFAGQHGSRAPVNVTRFNWLRHYMWANYVILILNIWLLVVTLVFSGSVFGVAKNKSNESTDTTFSFTSSKELFIGLLVAANTLIHLRCLRTVQLLIAELINAGRDRPAPVASAVPTSTE</sequence>